<reference evidence="1 2" key="1">
    <citation type="submission" date="2024-10" db="EMBL/GenBank/DDBJ databases">
        <title>The Natural Products Discovery Center: Release of the First 8490 Sequenced Strains for Exploring Actinobacteria Biosynthetic Diversity.</title>
        <authorList>
            <person name="Kalkreuter E."/>
            <person name="Kautsar S.A."/>
            <person name="Yang D."/>
            <person name="Bader C.D."/>
            <person name="Teijaro C.N."/>
            <person name="Fluegel L."/>
            <person name="Davis C.M."/>
            <person name="Simpson J.R."/>
            <person name="Lauterbach L."/>
            <person name="Steele A.D."/>
            <person name="Gui C."/>
            <person name="Meng S."/>
            <person name="Li G."/>
            <person name="Viehrig K."/>
            <person name="Ye F."/>
            <person name="Su P."/>
            <person name="Kiefer A.F."/>
            <person name="Nichols A."/>
            <person name="Cepeda A.J."/>
            <person name="Yan W."/>
            <person name="Fan B."/>
            <person name="Jiang Y."/>
            <person name="Adhikari A."/>
            <person name="Zheng C.-J."/>
            <person name="Schuster L."/>
            <person name="Cowan T.M."/>
            <person name="Smanski M.J."/>
            <person name="Chevrette M.G."/>
            <person name="De Carvalho L.P.S."/>
            <person name="Shen B."/>
        </authorList>
    </citation>
    <scope>NUCLEOTIDE SEQUENCE [LARGE SCALE GENOMIC DNA]</scope>
    <source>
        <strain evidence="1 2">NPDC000087</strain>
    </source>
</reference>
<dbReference type="Gene3D" id="6.10.250.1680">
    <property type="match status" value="1"/>
</dbReference>
<proteinExistence type="predicted"/>
<keyword evidence="2" id="KW-1185">Reference proteome</keyword>
<dbReference type="Proteomes" id="UP001602245">
    <property type="component" value="Unassembled WGS sequence"/>
</dbReference>
<dbReference type="EMBL" id="JBIAZU010000006">
    <property type="protein sequence ID" value="MFF5294169.1"/>
    <property type="molecule type" value="Genomic_DNA"/>
</dbReference>
<accession>A0ABW6WLN7</accession>
<evidence type="ECO:0000313" key="1">
    <source>
        <dbReference type="EMBL" id="MFF5294169.1"/>
    </source>
</evidence>
<gene>
    <name evidence="1" type="ORF">ACFY35_32440</name>
</gene>
<evidence type="ECO:0000313" key="2">
    <source>
        <dbReference type="Proteomes" id="UP001602245"/>
    </source>
</evidence>
<dbReference type="RefSeq" id="WP_020515019.1">
    <property type="nucleotide sequence ID" value="NZ_JBIAZU010000006.1"/>
</dbReference>
<dbReference type="PANTHER" id="PTHR41913">
    <property type="entry name" value="DUF1684 DOMAIN-CONTAINING PROTEIN"/>
    <property type="match status" value="1"/>
</dbReference>
<protein>
    <submittedName>
        <fullName evidence="1">DUF1684 domain-containing protein</fullName>
    </submittedName>
</protein>
<dbReference type="PANTHER" id="PTHR41913:SF1">
    <property type="entry name" value="DUF1684 DOMAIN-CONTAINING PROTEIN"/>
    <property type="match status" value="1"/>
</dbReference>
<name>A0ABW6WLN7_9ACTN</name>
<dbReference type="Pfam" id="PF07920">
    <property type="entry name" value="DUF1684"/>
    <property type="match status" value="1"/>
</dbReference>
<dbReference type="InterPro" id="IPR012467">
    <property type="entry name" value="DUF1684"/>
</dbReference>
<organism evidence="1 2">
    <name type="scientific">Paractinoplanes globisporus</name>
    <dbReference type="NCBI Taxonomy" id="113565"/>
    <lineage>
        <taxon>Bacteria</taxon>
        <taxon>Bacillati</taxon>
        <taxon>Actinomycetota</taxon>
        <taxon>Actinomycetes</taxon>
        <taxon>Micromonosporales</taxon>
        <taxon>Micromonosporaceae</taxon>
        <taxon>Paractinoplanes</taxon>
    </lineage>
</organism>
<comment type="caution">
    <text evidence="1">The sequence shown here is derived from an EMBL/GenBank/DDBJ whole genome shotgun (WGS) entry which is preliminary data.</text>
</comment>
<sequence>MEALELTDYRAAVARIYLEAADLKDFRARRDQLFATHPQSPIPADERPSFTGIRYYEPNEDAIVEAAVRPASGEIDIDTGGPDGVVHYRRAGVLETPFGELSLWWISAYGGGLFLPVRDGTCGKSTYGGGRYLTDTVKGTHGRGLEVLPGDRVRLDFNYLYNPSCAYDDAWLCPLAPPENRVSAPIEAGELTYH</sequence>